<protein>
    <recommendedName>
        <fullName evidence="4">Fungal N-terminal domain-containing protein</fullName>
    </recommendedName>
</protein>
<keyword evidence="1" id="KW-1133">Transmembrane helix</keyword>
<dbReference type="Proteomes" id="UP000295604">
    <property type="component" value="Unassembled WGS sequence"/>
</dbReference>
<proteinExistence type="predicted"/>
<name>A0A4R8T879_9PEZI</name>
<comment type="caution">
    <text evidence="2">The sequence shown here is derived from an EMBL/GenBank/DDBJ whole genome shotgun (WGS) entry which is preliminary data.</text>
</comment>
<accession>A0A4R8T879</accession>
<reference evidence="2 3" key="1">
    <citation type="submission" date="2018-11" db="EMBL/GenBank/DDBJ databases">
        <title>Genome sequence and assembly of Colletotrichum sidae.</title>
        <authorList>
            <person name="Gan P."/>
            <person name="Shirasu K."/>
        </authorList>
    </citation>
    <scope>NUCLEOTIDE SEQUENCE [LARGE SCALE GENOMIC DNA]</scope>
    <source>
        <strain evidence="2 3">CBS 518.97</strain>
    </source>
</reference>
<dbReference type="EMBL" id="QAPF01000191">
    <property type="protein sequence ID" value="TEA13688.1"/>
    <property type="molecule type" value="Genomic_DNA"/>
</dbReference>
<keyword evidence="3" id="KW-1185">Reference proteome</keyword>
<organism evidence="2 3">
    <name type="scientific">Colletotrichum sidae</name>
    <dbReference type="NCBI Taxonomy" id="1347389"/>
    <lineage>
        <taxon>Eukaryota</taxon>
        <taxon>Fungi</taxon>
        <taxon>Dikarya</taxon>
        <taxon>Ascomycota</taxon>
        <taxon>Pezizomycotina</taxon>
        <taxon>Sordariomycetes</taxon>
        <taxon>Hypocreomycetidae</taxon>
        <taxon>Glomerellales</taxon>
        <taxon>Glomerellaceae</taxon>
        <taxon>Colletotrichum</taxon>
        <taxon>Colletotrichum orbiculare species complex</taxon>
    </lineage>
</organism>
<gene>
    <name evidence="2" type="ORF">C8034_v004462</name>
</gene>
<evidence type="ECO:0000313" key="2">
    <source>
        <dbReference type="EMBL" id="TEA13688.1"/>
    </source>
</evidence>
<keyword evidence="1" id="KW-0812">Transmembrane</keyword>
<evidence type="ECO:0008006" key="4">
    <source>
        <dbReference type="Google" id="ProtNLM"/>
    </source>
</evidence>
<keyword evidence="1" id="KW-0472">Membrane</keyword>
<evidence type="ECO:0000313" key="3">
    <source>
        <dbReference type="Proteomes" id="UP000295604"/>
    </source>
</evidence>
<evidence type="ECO:0000256" key="1">
    <source>
        <dbReference type="SAM" id="Phobius"/>
    </source>
</evidence>
<dbReference type="AlphaFoldDB" id="A0A4R8T879"/>
<feature type="transmembrane region" description="Helical" evidence="1">
    <location>
        <begin position="6"/>
        <end position="27"/>
    </location>
</feature>
<sequence length="146" mass="15832">MAAEGLGLAASVAGLVSLGLQITGGIVKYVDAFKGRKEELDFVRRQNNALAANLRSFQGWAPSPGRSPDIDAAVAHNIQLLESELMGVKALHDKLADNASRSWAAKFENTKKRSTYPFNQAKVHELGQRLEKAMDVLLLAMNIMGL</sequence>